<proteinExistence type="predicted"/>
<feature type="non-terminal residue" evidence="2">
    <location>
        <position position="48"/>
    </location>
</feature>
<feature type="domain" description="RimM N-terminal" evidence="1">
    <location>
        <begin position="4"/>
        <end position="42"/>
    </location>
</feature>
<sequence length="48" mass="5150">MLIVGRIGKPHGIRGEVTVEVRTDEPDVRFAPGAVLRTEPGATPRAVQ</sequence>
<organism evidence="2 3">
    <name type="scientific">Micromonospora azadirachtae</name>
    <dbReference type="NCBI Taxonomy" id="1970735"/>
    <lineage>
        <taxon>Bacteria</taxon>
        <taxon>Bacillati</taxon>
        <taxon>Actinomycetota</taxon>
        <taxon>Actinomycetes</taxon>
        <taxon>Micromonosporales</taxon>
        <taxon>Micromonosporaceae</taxon>
        <taxon>Micromonospora</taxon>
    </lineage>
</organism>
<keyword evidence="3" id="KW-1185">Reference proteome</keyword>
<name>A0ABW3A2P3_9ACTN</name>
<comment type="caution">
    <text evidence="2">The sequence shown here is derived from an EMBL/GenBank/DDBJ whole genome shotgun (WGS) entry which is preliminary data.</text>
</comment>
<dbReference type="EMBL" id="JBHTHM010000692">
    <property type="protein sequence ID" value="MFD0785138.1"/>
    <property type="molecule type" value="Genomic_DNA"/>
</dbReference>
<reference evidence="3" key="1">
    <citation type="journal article" date="2019" name="Int. J. Syst. Evol. Microbiol.">
        <title>The Global Catalogue of Microorganisms (GCM) 10K type strain sequencing project: providing services to taxonomists for standard genome sequencing and annotation.</title>
        <authorList>
            <consortium name="The Broad Institute Genomics Platform"/>
            <consortium name="The Broad Institute Genome Sequencing Center for Infectious Disease"/>
            <person name="Wu L."/>
            <person name="Ma J."/>
        </authorList>
    </citation>
    <scope>NUCLEOTIDE SEQUENCE [LARGE SCALE GENOMIC DNA]</scope>
    <source>
        <strain evidence="3">JCM 32148</strain>
    </source>
</reference>
<evidence type="ECO:0000313" key="2">
    <source>
        <dbReference type="EMBL" id="MFD0785138.1"/>
    </source>
</evidence>
<dbReference type="InterPro" id="IPR009000">
    <property type="entry name" value="Transl_B-barrel_sf"/>
</dbReference>
<dbReference type="Proteomes" id="UP001597053">
    <property type="component" value="Unassembled WGS sequence"/>
</dbReference>
<accession>A0ABW3A2P3</accession>
<dbReference type="InterPro" id="IPR036976">
    <property type="entry name" value="RimM_N_sf"/>
</dbReference>
<dbReference type="Gene3D" id="2.40.30.60">
    <property type="entry name" value="RimM"/>
    <property type="match status" value="1"/>
</dbReference>
<evidence type="ECO:0000313" key="3">
    <source>
        <dbReference type="Proteomes" id="UP001597053"/>
    </source>
</evidence>
<evidence type="ECO:0000259" key="1">
    <source>
        <dbReference type="Pfam" id="PF01782"/>
    </source>
</evidence>
<dbReference type="Pfam" id="PF01782">
    <property type="entry name" value="RimM"/>
    <property type="match status" value="1"/>
</dbReference>
<gene>
    <name evidence="2" type="ORF">ACFQZ8_14625</name>
</gene>
<dbReference type="InterPro" id="IPR002676">
    <property type="entry name" value="RimM_N"/>
</dbReference>
<dbReference type="SUPFAM" id="SSF50447">
    <property type="entry name" value="Translation proteins"/>
    <property type="match status" value="1"/>
</dbReference>
<protein>
    <submittedName>
        <fullName evidence="2">Ribosome maturation factor RimM</fullName>
    </submittedName>
</protein>